<dbReference type="GO" id="GO:0004129">
    <property type="term" value="F:cytochrome-c oxidase activity"/>
    <property type="evidence" value="ECO:0007669"/>
    <property type="project" value="UniProtKB-EC"/>
</dbReference>
<dbReference type="EC" id="7.1.1.9" evidence="3"/>
<evidence type="ECO:0000256" key="6">
    <source>
        <dbReference type="ARBA" id="ARBA00022617"/>
    </source>
</evidence>
<evidence type="ECO:0000256" key="1">
    <source>
        <dbReference type="ARBA" id="ARBA00004651"/>
    </source>
</evidence>
<keyword evidence="7 17" id="KW-0679">Respiratory chain</keyword>
<protein>
    <recommendedName>
        <fullName evidence="3">cytochrome-c oxidase</fullName>
        <ecNumber evidence="3">7.1.1.9</ecNumber>
    </recommendedName>
</protein>
<keyword evidence="14" id="KW-0186">Copper</keyword>
<dbReference type="PROSITE" id="PS50855">
    <property type="entry name" value="COX1"/>
    <property type="match status" value="1"/>
</dbReference>
<feature type="transmembrane region" description="Helical" evidence="18">
    <location>
        <begin position="425"/>
        <end position="451"/>
    </location>
</feature>
<evidence type="ECO:0000256" key="17">
    <source>
        <dbReference type="RuleBase" id="RU000370"/>
    </source>
</evidence>
<feature type="transmembrane region" description="Helical" evidence="18">
    <location>
        <begin position="355"/>
        <end position="376"/>
    </location>
</feature>
<evidence type="ECO:0000256" key="8">
    <source>
        <dbReference type="ARBA" id="ARBA00022692"/>
    </source>
</evidence>
<evidence type="ECO:0000256" key="10">
    <source>
        <dbReference type="ARBA" id="ARBA00022967"/>
    </source>
</evidence>
<dbReference type="Pfam" id="PF00510">
    <property type="entry name" value="COX3"/>
    <property type="match status" value="1"/>
</dbReference>
<evidence type="ECO:0000259" key="20">
    <source>
        <dbReference type="PROSITE" id="PS50855"/>
    </source>
</evidence>
<feature type="domain" description="Cytochrome oxidase subunit I profile" evidence="20">
    <location>
        <begin position="13"/>
        <end position="532"/>
    </location>
</feature>
<evidence type="ECO:0000256" key="5">
    <source>
        <dbReference type="ARBA" id="ARBA00022475"/>
    </source>
</evidence>
<dbReference type="InterPro" id="IPR000298">
    <property type="entry name" value="Cyt_c_oxidase-like_su3"/>
</dbReference>
<dbReference type="PROSITE" id="PS50253">
    <property type="entry name" value="COX3"/>
    <property type="match status" value="1"/>
</dbReference>
<dbReference type="InterPro" id="IPR023616">
    <property type="entry name" value="Cyt_c_oxase-like_su1_dom"/>
</dbReference>
<evidence type="ECO:0000256" key="13">
    <source>
        <dbReference type="ARBA" id="ARBA00023004"/>
    </source>
</evidence>
<dbReference type="GO" id="GO:0020037">
    <property type="term" value="F:heme binding"/>
    <property type="evidence" value="ECO:0007669"/>
    <property type="project" value="InterPro"/>
</dbReference>
<feature type="transmembrane region" description="Helical" evidence="18">
    <location>
        <begin position="762"/>
        <end position="785"/>
    </location>
</feature>
<dbReference type="PRINTS" id="PR01165">
    <property type="entry name" value="CYCOXIDASEI"/>
</dbReference>
<dbReference type="Gene3D" id="1.20.210.10">
    <property type="entry name" value="Cytochrome c oxidase-like, subunit I domain"/>
    <property type="match status" value="1"/>
</dbReference>
<keyword evidence="11 17" id="KW-0249">Electron transport</keyword>
<evidence type="ECO:0000256" key="2">
    <source>
        <dbReference type="ARBA" id="ARBA00004673"/>
    </source>
</evidence>
<accession>A0A418V7D8</accession>
<dbReference type="EMBL" id="QYUJ01000014">
    <property type="protein sequence ID" value="RJF72012.1"/>
    <property type="molecule type" value="Genomic_DNA"/>
</dbReference>
<keyword evidence="4 17" id="KW-0813">Transport</keyword>
<dbReference type="SUPFAM" id="SSF81442">
    <property type="entry name" value="Cytochrome c oxidase subunit I-like"/>
    <property type="match status" value="1"/>
</dbReference>
<feature type="transmembrane region" description="Helical" evidence="18">
    <location>
        <begin position="396"/>
        <end position="413"/>
    </location>
</feature>
<evidence type="ECO:0000313" key="22">
    <source>
        <dbReference type="Proteomes" id="UP000286287"/>
    </source>
</evidence>
<keyword evidence="8 17" id="KW-0812">Transmembrane</keyword>
<dbReference type="GO" id="GO:0005886">
    <property type="term" value="C:plasma membrane"/>
    <property type="evidence" value="ECO:0007669"/>
    <property type="project" value="UniProtKB-SubCell"/>
</dbReference>
<evidence type="ECO:0000256" key="12">
    <source>
        <dbReference type="ARBA" id="ARBA00022989"/>
    </source>
</evidence>
<dbReference type="Proteomes" id="UP000286287">
    <property type="component" value="Unassembled WGS sequence"/>
</dbReference>
<feature type="transmembrane region" description="Helical" evidence="18">
    <location>
        <begin position="36"/>
        <end position="56"/>
    </location>
</feature>
<dbReference type="GO" id="GO:0015990">
    <property type="term" value="P:electron transport coupled proton transport"/>
    <property type="evidence" value="ECO:0007669"/>
    <property type="project" value="TreeGrafter"/>
</dbReference>
<dbReference type="GO" id="GO:0046872">
    <property type="term" value="F:metal ion binding"/>
    <property type="evidence" value="ECO:0007669"/>
    <property type="project" value="UniProtKB-KW"/>
</dbReference>
<evidence type="ECO:0000256" key="3">
    <source>
        <dbReference type="ARBA" id="ARBA00012949"/>
    </source>
</evidence>
<feature type="transmembrane region" description="Helical" evidence="18">
    <location>
        <begin position="471"/>
        <end position="492"/>
    </location>
</feature>
<dbReference type="OrthoDB" id="9759913at2"/>
<dbReference type="Gene3D" id="1.20.120.80">
    <property type="entry name" value="Cytochrome c oxidase, subunit III, four-helix bundle"/>
    <property type="match status" value="1"/>
</dbReference>
<feature type="transmembrane region" description="Helical" evidence="18">
    <location>
        <begin position="689"/>
        <end position="708"/>
    </location>
</feature>
<proteinExistence type="inferred from homology"/>
<dbReference type="GO" id="GO:0022904">
    <property type="term" value="P:respiratory electron transport chain"/>
    <property type="evidence" value="ECO:0007669"/>
    <property type="project" value="InterPro"/>
</dbReference>
<feature type="transmembrane region" description="Helical" evidence="18">
    <location>
        <begin position="200"/>
        <end position="227"/>
    </location>
</feature>
<feature type="transmembrane region" description="Helical" evidence="18">
    <location>
        <begin position="805"/>
        <end position="823"/>
    </location>
</feature>
<organism evidence="21 22">
    <name type="scientific">Deinococcus cavernae</name>
    <dbReference type="NCBI Taxonomy" id="2320857"/>
    <lineage>
        <taxon>Bacteria</taxon>
        <taxon>Thermotogati</taxon>
        <taxon>Deinococcota</taxon>
        <taxon>Deinococci</taxon>
        <taxon>Deinococcales</taxon>
        <taxon>Deinococcaceae</taxon>
        <taxon>Deinococcus</taxon>
    </lineage>
</organism>
<evidence type="ECO:0000256" key="4">
    <source>
        <dbReference type="ARBA" id="ARBA00022448"/>
    </source>
</evidence>
<dbReference type="InterPro" id="IPR036927">
    <property type="entry name" value="Cyt_c_oxase-like_su1_sf"/>
</dbReference>
<feature type="transmembrane region" description="Helical" evidence="18">
    <location>
        <begin position="119"/>
        <end position="140"/>
    </location>
</feature>
<dbReference type="InterPro" id="IPR023615">
    <property type="entry name" value="Cyt_c_Oxase_su1_BS"/>
</dbReference>
<evidence type="ECO:0000256" key="16">
    <source>
        <dbReference type="ARBA" id="ARBA00047816"/>
    </source>
</evidence>
<feature type="transmembrane region" description="Helical" evidence="18">
    <location>
        <begin position="160"/>
        <end position="188"/>
    </location>
</feature>
<feature type="domain" description="Heme-copper oxidase subunit III family profile" evidence="19">
    <location>
        <begin position="552"/>
        <end position="824"/>
    </location>
</feature>
<evidence type="ECO:0000256" key="9">
    <source>
        <dbReference type="ARBA" id="ARBA00022723"/>
    </source>
</evidence>
<evidence type="ECO:0000313" key="21">
    <source>
        <dbReference type="EMBL" id="RJF72012.1"/>
    </source>
</evidence>
<feature type="transmembrane region" description="Helical" evidence="18">
    <location>
        <begin position="288"/>
        <end position="310"/>
    </location>
</feature>
<comment type="similarity">
    <text evidence="17">Belongs to the heme-copper respiratory oxidase family.</text>
</comment>
<feature type="transmembrane region" description="Helical" evidence="18">
    <location>
        <begin position="247"/>
        <end position="268"/>
    </location>
</feature>
<evidence type="ECO:0000256" key="18">
    <source>
        <dbReference type="SAM" id="Phobius"/>
    </source>
</evidence>
<dbReference type="CDD" id="cd00386">
    <property type="entry name" value="Heme_Cu_Oxidase_III_like"/>
    <property type="match status" value="1"/>
</dbReference>
<dbReference type="InterPro" id="IPR035973">
    <property type="entry name" value="Cyt_c_oxidase_su3-like_sf"/>
</dbReference>
<dbReference type="PROSITE" id="PS00077">
    <property type="entry name" value="COX1_CUB"/>
    <property type="match status" value="1"/>
</dbReference>
<dbReference type="InterPro" id="IPR000883">
    <property type="entry name" value="Cyt_C_Oxase_1"/>
</dbReference>
<dbReference type="GO" id="GO:0009060">
    <property type="term" value="P:aerobic respiration"/>
    <property type="evidence" value="ECO:0007669"/>
    <property type="project" value="InterPro"/>
</dbReference>
<evidence type="ECO:0000256" key="15">
    <source>
        <dbReference type="ARBA" id="ARBA00023136"/>
    </source>
</evidence>
<dbReference type="Pfam" id="PF00115">
    <property type="entry name" value="COX1"/>
    <property type="match status" value="1"/>
</dbReference>
<feature type="transmembrane region" description="Helical" evidence="18">
    <location>
        <begin position="563"/>
        <end position="585"/>
    </location>
</feature>
<keyword evidence="15 18" id="KW-0472">Membrane</keyword>
<feature type="transmembrane region" description="Helical" evidence="18">
    <location>
        <begin position="316"/>
        <end position="334"/>
    </location>
</feature>
<dbReference type="Gene3D" id="1.10.287.70">
    <property type="match status" value="1"/>
</dbReference>
<comment type="subcellular location">
    <subcellularLocation>
        <location evidence="1">Cell membrane</location>
        <topology evidence="1">Multi-pass membrane protein</topology>
    </subcellularLocation>
</comment>
<gene>
    <name evidence="21" type="ORF">D3875_11030</name>
</gene>
<dbReference type="FunFam" id="1.20.210.10:FF:000006">
    <property type="entry name" value="Cytochrome c oxidase subunit 1"/>
    <property type="match status" value="1"/>
</dbReference>
<evidence type="ECO:0000256" key="11">
    <source>
        <dbReference type="ARBA" id="ARBA00022982"/>
    </source>
</evidence>
<dbReference type="SUPFAM" id="SSF81452">
    <property type="entry name" value="Cytochrome c oxidase subunit III-like"/>
    <property type="match status" value="1"/>
</dbReference>
<comment type="catalytic activity">
    <reaction evidence="16">
        <text>4 Fe(II)-[cytochrome c] + O2 + 8 H(+)(in) = 4 Fe(III)-[cytochrome c] + 2 H2O + 4 H(+)(out)</text>
        <dbReference type="Rhea" id="RHEA:11436"/>
        <dbReference type="Rhea" id="RHEA-COMP:10350"/>
        <dbReference type="Rhea" id="RHEA-COMP:14399"/>
        <dbReference type="ChEBI" id="CHEBI:15377"/>
        <dbReference type="ChEBI" id="CHEBI:15378"/>
        <dbReference type="ChEBI" id="CHEBI:15379"/>
        <dbReference type="ChEBI" id="CHEBI:29033"/>
        <dbReference type="ChEBI" id="CHEBI:29034"/>
        <dbReference type="EC" id="7.1.1.9"/>
    </reaction>
</comment>
<dbReference type="AlphaFoldDB" id="A0A418V7D8"/>
<evidence type="ECO:0000256" key="14">
    <source>
        <dbReference type="ARBA" id="ARBA00023008"/>
    </source>
</evidence>
<keyword evidence="12 18" id="KW-1133">Transmembrane helix</keyword>
<dbReference type="PANTHER" id="PTHR10422:SF18">
    <property type="entry name" value="CYTOCHROME C OXIDASE SUBUNIT 1"/>
    <property type="match status" value="1"/>
</dbReference>
<reference evidence="21 22" key="1">
    <citation type="submission" date="2018-09" db="EMBL/GenBank/DDBJ databases">
        <authorList>
            <person name="Zhu H."/>
        </authorList>
    </citation>
    <scope>NUCLEOTIDE SEQUENCE [LARGE SCALE GENOMIC DNA]</scope>
    <source>
        <strain evidence="21 22">K2S05-167</strain>
    </source>
</reference>
<feature type="transmembrane region" description="Helical" evidence="18">
    <location>
        <begin position="656"/>
        <end position="677"/>
    </location>
</feature>
<dbReference type="InterPro" id="IPR013833">
    <property type="entry name" value="Cyt_c_oxidase_su3_a-hlx"/>
</dbReference>
<feature type="transmembrane region" description="Helical" evidence="18">
    <location>
        <begin position="605"/>
        <end position="627"/>
    </location>
</feature>
<keyword evidence="13" id="KW-0408">Iron</keyword>
<comment type="pathway">
    <text evidence="2">Energy metabolism; oxidative phosphorylation.</text>
</comment>
<feature type="transmembrane region" description="Helical" evidence="18">
    <location>
        <begin position="720"/>
        <end position="742"/>
    </location>
</feature>
<evidence type="ECO:0000256" key="7">
    <source>
        <dbReference type="ARBA" id="ARBA00022660"/>
    </source>
</evidence>
<keyword evidence="10" id="KW-1278">Translocase</keyword>
<comment type="caution">
    <text evidence="21">The sequence shown here is derived from an EMBL/GenBank/DDBJ whole genome shotgun (WGS) entry which is preliminary data.</text>
</comment>
<keyword evidence="6 17" id="KW-0349">Heme</keyword>
<sequence>MTVQHAPSPQQVHTRRGALEVIKDYMMTTDHKKIGLLYIIVSLIAFSVGGLFAVGIRLQLMVPNNTLLVGNLYNQVLTLHAAMMIFFFLIPIGLFGFGNYFLPLQLGVRDVALPRLNNFAVWSFVFSLLLVLIGLGIGGAPGVGWTFYYPLSVDGNQTGVTVFMVAIIINGLGSLLGSANFAATIVNMRAPGMSLWKMPIFCWSIFATSILQLLSLGGLTAAALTTYLELKLGLSMFNSGIQGVPVLFQQFFWFYSHPAVYVMLLPYLGIGAEIASTMSRKPLFGYRVMVYSILAIVMVSCVVWLHHMFAVGVPEAWQIAFMVATLIVAVPTGVKIFNLIGTMWGGRIMMRTPTYWLIGFLFNFLIGGITGVSLGMVPFDYQVTMTYYVVAHFHNVMMFGTAFLAMGGIYYWWPKMTGRFLNEKLGLVHFWLFMIGSWMTFLPQYILGLLGLPRRYYTYPDGNFAWNELNFTSTIGTLILLGGGLVFVWNLLQSLQKPITAGPNPWGGYTLEWTSSSPPAAYNFAHDFPTTFPTERPLYDWEKSGETLTPVDPKSIHLPQDSWGPFLTAFGLLIMGIGLSFGWFTNWQPSYDKVQPFFALTPGHSTVNIVASVLLYLSFPLFFYGLFKWAGTPEYDVPVAHHHLTKYDNGFMGMSWFIISEVGLFAVLIAGYVYLRITGHAEPPALRPAAWLAALNTLILVSSSFVVHKAEHDLHHGRTSWARLGLFITLILGALFFVFQVYEFSLFGAESDWRQNLWQSCFFIIVGLHGLHILIGGVGVALPYYQALTGKIDKYNHGSIAPASLYWHLVDVVWLLIVAIFYAW</sequence>
<keyword evidence="22" id="KW-1185">Reference proteome</keyword>
<dbReference type="PANTHER" id="PTHR10422">
    <property type="entry name" value="CYTOCHROME C OXIDASE SUBUNIT 1"/>
    <property type="match status" value="1"/>
</dbReference>
<feature type="transmembrane region" description="Helical" evidence="18">
    <location>
        <begin position="76"/>
        <end position="98"/>
    </location>
</feature>
<dbReference type="RefSeq" id="WP_119763726.1">
    <property type="nucleotide sequence ID" value="NZ_QYUJ01000014.1"/>
</dbReference>
<keyword evidence="5" id="KW-1003">Cell membrane</keyword>
<evidence type="ECO:0000259" key="19">
    <source>
        <dbReference type="PROSITE" id="PS50253"/>
    </source>
</evidence>
<name>A0A418V7D8_9DEIO</name>
<keyword evidence="9" id="KW-0479">Metal-binding</keyword>